<feature type="active site" description="Nucleophile" evidence="9">
    <location>
        <position position="362"/>
    </location>
</feature>
<keyword evidence="12" id="KW-1185">Reference proteome</keyword>
<dbReference type="PANTHER" id="PTHR10353">
    <property type="entry name" value="GLYCOSYL HYDROLASE"/>
    <property type="match status" value="1"/>
</dbReference>
<dbReference type="PANTHER" id="PTHR10353:SF36">
    <property type="entry name" value="LP05116P"/>
    <property type="match status" value="1"/>
</dbReference>
<comment type="catalytic activity">
    <reaction evidence="1 10">
        <text>Hydrolysis of terminal, non-reducing beta-D-glucosyl residues with release of beta-D-glucose.</text>
        <dbReference type="EC" id="3.2.1.21"/>
    </reaction>
</comment>
<dbReference type="PROSITE" id="PS00653">
    <property type="entry name" value="GLYCOSYL_HYDROL_F1_2"/>
    <property type="match status" value="1"/>
</dbReference>
<gene>
    <name evidence="11" type="ORF">Q9S71_06095</name>
</gene>
<dbReference type="InterPro" id="IPR001360">
    <property type="entry name" value="Glyco_hydro_1"/>
</dbReference>
<reference evidence="11 12" key="1">
    <citation type="submission" date="2023-08" db="EMBL/GenBank/DDBJ databases">
        <title>Microbacterium aquilitoris sp. nov. and Microbacterium gwkjibeachense sp. nov., isolated from beach.</title>
        <authorList>
            <person name="Lee S.D."/>
            <person name="Yang H."/>
            <person name="Kim I."/>
        </authorList>
    </citation>
    <scope>NUCLEOTIDE SEQUENCE [LARGE SCALE GENOMIC DNA]</scope>
    <source>
        <strain evidence="11 12">KSW4-11</strain>
    </source>
</reference>
<dbReference type="PROSITE" id="PS00572">
    <property type="entry name" value="GLYCOSYL_HYDROL_F1_1"/>
    <property type="match status" value="1"/>
</dbReference>
<dbReference type="Gene3D" id="3.20.20.80">
    <property type="entry name" value="Glycosidases"/>
    <property type="match status" value="1"/>
</dbReference>
<dbReference type="Pfam" id="PF00232">
    <property type="entry name" value="Glyco_hydro_1"/>
    <property type="match status" value="1"/>
</dbReference>
<dbReference type="EC" id="3.2.1.21" evidence="3 10"/>
<dbReference type="NCBIfam" id="TIGR03356">
    <property type="entry name" value="BGL"/>
    <property type="match status" value="1"/>
</dbReference>
<proteinExistence type="inferred from homology"/>
<accession>A0ABU3G990</accession>
<keyword evidence="4 10" id="KW-0378">Hydrolase</keyword>
<dbReference type="InterPro" id="IPR018120">
    <property type="entry name" value="Glyco_hydro_1_AS"/>
</dbReference>
<dbReference type="PRINTS" id="PR00131">
    <property type="entry name" value="GLHYDRLASE1"/>
</dbReference>
<evidence type="ECO:0000256" key="6">
    <source>
        <dbReference type="ARBA" id="ARBA00023277"/>
    </source>
</evidence>
<keyword evidence="5" id="KW-0136">Cellulose degradation</keyword>
<keyword evidence="7 10" id="KW-0326">Glycosidase</keyword>
<evidence type="ECO:0000256" key="7">
    <source>
        <dbReference type="ARBA" id="ARBA00023295"/>
    </source>
</evidence>
<evidence type="ECO:0000256" key="5">
    <source>
        <dbReference type="ARBA" id="ARBA00023001"/>
    </source>
</evidence>
<evidence type="ECO:0000256" key="1">
    <source>
        <dbReference type="ARBA" id="ARBA00000448"/>
    </source>
</evidence>
<name>A0ABU3G990_9MICO</name>
<dbReference type="GO" id="GO:0008422">
    <property type="term" value="F:beta-glucosidase activity"/>
    <property type="evidence" value="ECO:0007669"/>
    <property type="project" value="UniProtKB-EC"/>
</dbReference>
<evidence type="ECO:0000256" key="10">
    <source>
        <dbReference type="RuleBase" id="RU361175"/>
    </source>
</evidence>
<evidence type="ECO:0000256" key="9">
    <source>
        <dbReference type="PROSITE-ProRule" id="PRU10055"/>
    </source>
</evidence>
<dbReference type="EMBL" id="JAUZVV010000001">
    <property type="protein sequence ID" value="MDT3316390.1"/>
    <property type="molecule type" value="Genomic_DNA"/>
</dbReference>
<evidence type="ECO:0000313" key="12">
    <source>
        <dbReference type="Proteomes" id="UP001251849"/>
    </source>
</evidence>
<dbReference type="RefSeq" id="WP_311861176.1">
    <property type="nucleotide sequence ID" value="NZ_JAUZVV010000001.1"/>
</dbReference>
<sequence length="462" mass="50601">MPPQTSGLPFDFVFGAATAAYQIEGAVSADGRGPSIWDVFSHTPGKTLNGDTGDRATDHYHRWAKDLDLIASLGLDAYRFSIAWPRIQPDGRGSTRALGLGFYERLVDGLLERGIEPVATLYHWDLPQALQEEGGWLNRETAWRFADYAGEVAAALGDRVRMWTTLNEPWCSAFLGYGSGEMAPGVRDGGAALLAAHHLNLAHGLGAQAVRARAADAEVSVTLNLHHVRDAPGETGDAAQRVDAVGNRIFTGPMLHGTYPEDLRRDTAALTDWSFVRDGDLAEIAQPLDSLGVNYYHSELVRRRLPGAPDKMAAFPGCSDLEFLPYAPPLTDMGWNIDPDGFEQLLVTLHHEAPGLPLVVTENGAAFPDTLADGRVRDDDRISYLSSHIAAVSRAVQRGADVRGYFAWSLLDNFEWALGYSKRFGLIHVDYETFERTIKDSGHWYRDLVRDFKAARGLAGSA</sequence>
<dbReference type="InterPro" id="IPR017736">
    <property type="entry name" value="Glyco_hydro_1_beta-glucosidase"/>
</dbReference>
<comment type="similarity">
    <text evidence="2 10">Belongs to the glycosyl hydrolase 1 family.</text>
</comment>
<dbReference type="Proteomes" id="UP001251849">
    <property type="component" value="Unassembled WGS sequence"/>
</dbReference>
<organism evidence="11 12">
    <name type="scientific">Microbacterium gawkjiense</name>
    <dbReference type="NCBI Taxonomy" id="3067309"/>
    <lineage>
        <taxon>Bacteria</taxon>
        <taxon>Bacillati</taxon>
        <taxon>Actinomycetota</taxon>
        <taxon>Actinomycetes</taxon>
        <taxon>Micrococcales</taxon>
        <taxon>Microbacteriaceae</taxon>
        <taxon>Microbacterium</taxon>
    </lineage>
</organism>
<comment type="caution">
    <text evidence="11">The sequence shown here is derived from an EMBL/GenBank/DDBJ whole genome shotgun (WGS) entry which is preliminary data.</text>
</comment>
<dbReference type="InterPro" id="IPR033132">
    <property type="entry name" value="GH_1_N_CS"/>
</dbReference>
<evidence type="ECO:0000313" key="11">
    <source>
        <dbReference type="EMBL" id="MDT3316390.1"/>
    </source>
</evidence>
<keyword evidence="6" id="KW-0119">Carbohydrate metabolism</keyword>
<evidence type="ECO:0000256" key="2">
    <source>
        <dbReference type="ARBA" id="ARBA00010838"/>
    </source>
</evidence>
<protein>
    <recommendedName>
        <fullName evidence="3 10">Beta-glucosidase</fullName>
        <ecNumber evidence="3 10">3.2.1.21</ecNumber>
    </recommendedName>
</protein>
<keyword evidence="8" id="KW-0624">Polysaccharide degradation</keyword>
<dbReference type="SUPFAM" id="SSF51445">
    <property type="entry name" value="(Trans)glycosidases"/>
    <property type="match status" value="1"/>
</dbReference>
<dbReference type="InterPro" id="IPR017853">
    <property type="entry name" value="GH"/>
</dbReference>
<evidence type="ECO:0000256" key="8">
    <source>
        <dbReference type="ARBA" id="ARBA00023326"/>
    </source>
</evidence>
<evidence type="ECO:0000256" key="3">
    <source>
        <dbReference type="ARBA" id="ARBA00012744"/>
    </source>
</evidence>
<evidence type="ECO:0000256" key="4">
    <source>
        <dbReference type="ARBA" id="ARBA00022801"/>
    </source>
</evidence>